<keyword evidence="3" id="KW-0804">Transcription</keyword>
<dbReference type="InterPro" id="IPR000843">
    <property type="entry name" value="HTH_LacI"/>
</dbReference>
<evidence type="ECO:0000256" key="1">
    <source>
        <dbReference type="ARBA" id="ARBA00023015"/>
    </source>
</evidence>
<organism evidence="5 6">
    <name type="scientific">Rouxiella chamberiensis</name>
    <dbReference type="NCBI Taxonomy" id="1513468"/>
    <lineage>
        <taxon>Bacteria</taxon>
        <taxon>Pseudomonadati</taxon>
        <taxon>Pseudomonadota</taxon>
        <taxon>Gammaproteobacteria</taxon>
        <taxon>Enterobacterales</taxon>
        <taxon>Yersiniaceae</taxon>
        <taxon>Rouxiella</taxon>
    </lineage>
</organism>
<gene>
    <name evidence="5" type="ORF">O1V66_07345</name>
</gene>
<name>A0ABY7HTM9_9GAMM</name>
<dbReference type="CDD" id="cd01392">
    <property type="entry name" value="HTH_LacI"/>
    <property type="match status" value="1"/>
</dbReference>
<keyword evidence="6" id="KW-1185">Reference proteome</keyword>
<keyword evidence="2 5" id="KW-0238">DNA-binding</keyword>
<dbReference type="CDD" id="cd06270">
    <property type="entry name" value="PBP1_GalS-like"/>
    <property type="match status" value="1"/>
</dbReference>
<keyword evidence="1" id="KW-0805">Transcription regulation</keyword>
<dbReference type="Pfam" id="PF00356">
    <property type="entry name" value="LacI"/>
    <property type="match status" value="1"/>
</dbReference>
<proteinExistence type="predicted"/>
<accession>A0ABY7HTM9</accession>
<dbReference type="Gene3D" id="1.10.260.40">
    <property type="entry name" value="lambda repressor-like DNA-binding domains"/>
    <property type="match status" value="1"/>
</dbReference>
<dbReference type="PANTHER" id="PTHR30146">
    <property type="entry name" value="LACI-RELATED TRANSCRIPTIONAL REPRESSOR"/>
    <property type="match status" value="1"/>
</dbReference>
<dbReference type="InterPro" id="IPR010982">
    <property type="entry name" value="Lambda_DNA-bd_dom_sf"/>
</dbReference>
<evidence type="ECO:0000259" key="4">
    <source>
        <dbReference type="PROSITE" id="PS50932"/>
    </source>
</evidence>
<dbReference type="PROSITE" id="PS00356">
    <property type="entry name" value="HTH_LACI_1"/>
    <property type="match status" value="1"/>
</dbReference>
<evidence type="ECO:0000313" key="5">
    <source>
        <dbReference type="EMBL" id="WAT02409.1"/>
    </source>
</evidence>
<protein>
    <submittedName>
        <fullName evidence="5">LacI family DNA-binding transcriptional regulator</fullName>
    </submittedName>
</protein>
<evidence type="ECO:0000256" key="3">
    <source>
        <dbReference type="ARBA" id="ARBA00023163"/>
    </source>
</evidence>
<dbReference type="Pfam" id="PF13377">
    <property type="entry name" value="Peripla_BP_3"/>
    <property type="match status" value="1"/>
</dbReference>
<dbReference type="SUPFAM" id="SSF53822">
    <property type="entry name" value="Periplasmic binding protein-like I"/>
    <property type="match status" value="1"/>
</dbReference>
<dbReference type="SMART" id="SM00354">
    <property type="entry name" value="HTH_LACI"/>
    <property type="match status" value="1"/>
</dbReference>
<evidence type="ECO:0000313" key="6">
    <source>
        <dbReference type="Proteomes" id="UP001164712"/>
    </source>
</evidence>
<feature type="domain" description="HTH lacI-type" evidence="4">
    <location>
        <begin position="2"/>
        <end position="56"/>
    </location>
</feature>
<dbReference type="PROSITE" id="PS50932">
    <property type="entry name" value="HTH_LACI_2"/>
    <property type="match status" value="1"/>
</dbReference>
<evidence type="ECO:0000256" key="2">
    <source>
        <dbReference type="ARBA" id="ARBA00023125"/>
    </source>
</evidence>
<dbReference type="RefSeq" id="WP_045047808.1">
    <property type="nucleotide sequence ID" value="NZ_CP114058.1"/>
</dbReference>
<dbReference type="InterPro" id="IPR028082">
    <property type="entry name" value="Peripla_BP_I"/>
</dbReference>
<dbReference type="GO" id="GO:0003677">
    <property type="term" value="F:DNA binding"/>
    <property type="evidence" value="ECO:0007669"/>
    <property type="project" value="UniProtKB-KW"/>
</dbReference>
<dbReference type="SUPFAM" id="SSF47413">
    <property type="entry name" value="lambda repressor-like DNA-binding domains"/>
    <property type="match status" value="1"/>
</dbReference>
<dbReference type="Proteomes" id="UP001164712">
    <property type="component" value="Chromosome"/>
</dbReference>
<dbReference type="InterPro" id="IPR046335">
    <property type="entry name" value="LacI/GalR-like_sensor"/>
</dbReference>
<dbReference type="Gene3D" id="3.40.50.2300">
    <property type="match status" value="2"/>
</dbReference>
<reference evidence="5" key="1">
    <citation type="submission" date="2022-12" db="EMBL/GenBank/DDBJ databases">
        <title>Complete genome sequence of an Australian strain of Rouxiella badensis DAR84756 and resolution of the R. badensis DSM100043 and R. chamberiensis DSM28324 genomes.</title>
        <authorList>
            <person name="Paul S."/>
            <person name="Anderson P.J."/>
            <person name="Maynard G."/>
            <person name="Dyall-Smith M."/>
            <person name="Kudinha T."/>
        </authorList>
    </citation>
    <scope>NUCLEOTIDE SEQUENCE</scope>
    <source>
        <strain evidence="5">DSM 28324</strain>
    </source>
</reference>
<dbReference type="PANTHER" id="PTHR30146:SF67">
    <property type="entry name" value="HTH-TYPE TRANSCRIPTIONAL REGULATOR ASCG"/>
    <property type="match status" value="1"/>
</dbReference>
<sequence length="340" mass="37201">MITMLDVANKAGVSKATVSRVLAGNSYVSKTTRDRVFKAVEETGYRPNLLARNLATNKSQSIGLMVSNTLYNGPYFNELLFQTATLTESYGRQLVLADGKHSAAEERQAIEFLLDLRCGGLIVYPRFLDADELTDIIDNAPKPIIVVNRRLEQASQHCVYADHQKYSFDAVNYLIQQGHRDIAFISGISGSPSAGSRLAGYRQALEANGIAFREPWVVEGRWTPECGVMAAKTLLERGLAFSALVASNDDMAIGAARQLHAAGKRIPQDVSLVGFDDITMASYVIPSLSSVRVPRAEMIKTTLKQLVDRMEGHVVDAPQPFAGELIVRDSLAKGPYYSGE</sequence>
<dbReference type="EMBL" id="CP114058">
    <property type="protein sequence ID" value="WAT02409.1"/>
    <property type="molecule type" value="Genomic_DNA"/>
</dbReference>